<dbReference type="Proteomes" id="UP000006620">
    <property type="component" value="Chromosome"/>
</dbReference>
<name>F8FJ25_PAEMK</name>
<feature type="region of interest" description="Disordered" evidence="2">
    <location>
        <begin position="1"/>
        <end position="23"/>
    </location>
</feature>
<evidence type="ECO:0000256" key="1">
    <source>
        <dbReference type="ARBA" id="ARBA00022729"/>
    </source>
</evidence>
<evidence type="ECO:0000313" key="4">
    <source>
        <dbReference type="EMBL" id="AEI38738.1"/>
    </source>
</evidence>
<feature type="domain" description="SLH" evidence="3">
    <location>
        <begin position="122"/>
        <end position="185"/>
    </location>
</feature>
<evidence type="ECO:0000256" key="2">
    <source>
        <dbReference type="SAM" id="MobiDB-lite"/>
    </source>
</evidence>
<feature type="domain" description="SLH" evidence="3">
    <location>
        <begin position="53"/>
        <end position="117"/>
    </location>
</feature>
<evidence type="ECO:0000313" key="5">
    <source>
        <dbReference type="Proteomes" id="UP000006620"/>
    </source>
</evidence>
<dbReference type="EMBL" id="CP002869">
    <property type="protein sequence ID" value="AEI38738.1"/>
    <property type="molecule type" value="Genomic_DNA"/>
</dbReference>
<reference evidence="5" key="1">
    <citation type="submission" date="2011-06" db="EMBL/GenBank/DDBJ databases">
        <title>Complete genome sequence of Paenibacillus mucilaginosus KNP414.</title>
        <authorList>
            <person name="Wang J."/>
            <person name="Hu S."/>
            <person name="Hu X."/>
            <person name="Zhang B."/>
            <person name="Dong D."/>
            <person name="Zhang S."/>
            <person name="Zhao K."/>
            <person name="Wu D."/>
        </authorList>
    </citation>
    <scope>NUCLEOTIDE SEQUENCE [LARGE SCALE GENOMIC DNA]</scope>
    <source>
        <strain evidence="5">KNP414</strain>
    </source>
</reference>
<accession>F8FJ25</accession>
<gene>
    <name evidence="4" type="ordered locus">KNP414_00087</name>
</gene>
<keyword evidence="1" id="KW-0732">Signal</keyword>
<sequence>MSSSHHFRSSTQNSQNPKDIRGGEKKVMKKSLSAIVSLAMAFSMFSSVALGATSADFKDLNDLDAATKAKFDAMISAGIFDGVSEDTFGLKDKMNRAQFAKVAALIFGLKVDTSLKTSSFSDVKTEADDPANGYALPYIEALKAAGLTDGYAPGQYNPAGEVTKQELATFLVRGLGWEDQVKSDVGVSDKTVSDWAKGYVALAIEKKILTSGEDGTFGGTSAATRDLLVTAAYEAQQAWKNENKPAKASVAEAKATGAKQVTVTFNRDVDTAKAKLTLKKGTNETSVASVKFADDKKSAVITTDSRLSAGTYSVTLSGLEASEIEKATAEFTAQDETVSKIEFVNANDTIAQAKKVIVKVKATNQYGENATFAAGAYTVNAGDTNPTLKKNDAGELLLQMDTASDDSLRPNQSIIPVYIYHNDTRIQVTKNFKLGNEPFVSKLEVGSIVYPAGKDAITTKGETARADLLQYDQYGNLLAFDADQLKADVSFNVAPYTDSLEVEPGDSNNDDIGDLKFSLKENIDKAGDYTVNVYSQAGTATVALKLNSTKVATKVEFGEYNNVIANGDKDAYIPIVAYDASGNKLSVEDLTSEENLDRIELNVNGGATNGGLMTSGEHKGKLKISNITASSGSIITVSAMIATPNANSYQNKQFTVQDARVPERFKVTTEPAKKIVPGAESKFEIEVYDQYDKELKEIKNVNKNGDVSESGDVYAISVTASTYTEGTGDIRIQDNALNLIKTGELKGNIETFTKEGKFVSYSNTTKNASFTFAITKNGVEQTKITREIEVLGTDADLTYSVDTVPALFNAIDSSSVYSATYGSGTLSDTEQENATLSKLAREVKLVATDAGGNKVALPNTITSINAGDQTVARTGLANGKGYVIGNKKGSTTVIVGYTTNEGTSETKTVNIEVKDEAIKSAKISAKSSKEGFNDGDNVFTLAEIKVTDNYGKDFEKVDAMKYNYLFGVVFSVTNVEGNGVSNSDVTVDQYGKLTIKNPNVKGFDLTASTPTGLSASTAFTR</sequence>
<protein>
    <recommendedName>
        <fullName evidence="3">SLH domain-containing protein</fullName>
    </recommendedName>
</protein>
<dbReference type="PROSITE" id="PS51272">
    <property type="entry name" value="SLH"/>
    <property type="match status" value="2"/>
</dbReference>
<dbReference type="KEGG" id="pms:KNP414_00087"/>
<dbReference type="InterPro" id="IPR014755">
    <property type="entry name" value="Cu-Rt/internalin_Ig-like"/>
</dbReference>
<dbReference type="PATRIC" id="fig|1036673.3.peg.81"/>
<reference evidence="4 5" key="2">
    <citation type="journal article" date="2013" name="Genome Announc.">
        <title>Genome Sequence of Growth-Improving Paenibacillus mucilaginosus Strain KNP414.</title>
        <authorList>
            <person name="Lu J.J."/>
            <person name="Wang J.F."/>
            <person name="Hu X.F."/>
        </authorList>
    </citation>
    <scope>NUCLEOTIDE SEQUENCE [LARGE SCALE GENOMIC DNA]</scope>
    <source>
        <strain evidence="4 5">KNP414</strain>
    </source>
</reference>
<dbReference type="Pfam" id="PF00395">
    <property type="entry name" value="SLH"/>
    <property type="match status" value="2"/>
</dbReference>
<dbReference type="Gene3D" id="2.60.40.1220">
    <property type="match status" value="1"/>
</dbReference>
<proteinExistence type="predicted"/>
<dbReference type="InterPro" id="IPR001119">
    <property type="entry name" value="SLH_dom"/>
</dbReference>
<organism evidence="4 5">
    <name type="scientific">Paenibacillus mucilaginosus (strain KNP414)</name>
    <dbReference type="NCBI Taxonomy" id="1036673"/>
    <lineage>
        <taxon>Bacteria</taxon>
        <taxon>Bacillati</taxon>
        <taxon>Bacillota</taxon>
        <taxon>Bacilli</taxon>
        <taxon>Bacillales</taxon>
        <taxon>Paenibacillaceae</taxon>
        <taxon>Paenibacillus</taxon>
    </lineage>
</organism>
<dbReference type="AlphaFoldDB" id="F8FJ25"/>
<evidence type="ECO:0000259" key="3">
    <source>
        <dbReference type="PROSITE" id="PS51272"/>
    </source>
</evidence>
<dbReference type="HOGENOM" id="CLU_299130_0_0_9"/>